<sequence>MGLGEIVDPIFFRILKLSSITMNWKYICLVFLITLSSTFARPSDIATSSDQPLEASVAEKQSSIRSALLSRSKIKTKPPDDDDDQESRYGSTPYADRMSYYEYHKPPAAEVNIASNSGTHYYSHHYPSAAVAYQQKPSFVAISPSQVNIPTYYTQLDTTTTTSPRPPLPPPFSTRPMIEIPRPIKVQSQIQQKPVPKPTLLISSLTQLERITQLPIPTS</sequence>
<accession>T1GBE3</accession>
<dbReference type="EnsemblMetazoa" id="MESCA000575-RA">
    <property type="protein sequence ID" value="MESCA000575-PA"/>
    <property type="gene ID" value="MESCA000575"/>
</dbReference>
<dbReference type="Proteomes" id="UP000015102">
    <property type="component" value="Unassembled WGS sequence"/>
</dbReference>
<evidence type="ECO:0000313" key="2">
    <source>
        <dbReference type="EnsemblMetazoa" id="MESCA000575-PA"/>
    </source>
</evidence>
<dbReference type="EMBL" id="CAQQ02096417">
    <property type="status" value="NOT_ANNOTATED_CDS"/>
    <property type="molecule type" value="Genomic_DNA"/>
</dbReference>
<reference evidence="2" key="2">
    <citation type="submission" date="2015-06" db="UniProtKB">
        <authorList>
            <consortium name="EnsemblMetazoa"/>
        </authorList>
    </citation>
    <scope>IDENTIFICATION</scope>
</reference>
<evidence type="ECO:0000313" key="3">
    <source>
        <dbReference type="Proteomes" id="UP000015102"/>
    </source>
</evidence>
<proteinExistence type="predicted"/>
<keyword evidence="3" id="KW-1185">Reference proteome</keyword>
<organism evidence="2 3">
    <name type="scientific">Megaselia scalaris</name>
    <name type="common">Humpbacked fly</name>
    <name type="synonym">Phora scalaris</name>
    <dbReference type="NCBI Taxonomy" id="36166"/>
    <lineage>
        <taxon>Eukaryota</taxon>
        <taxon>Metazoa</taxon>
        <taxon>Ecdysozoa</taxon>
        <taxon>Arthropoda</taxon>
        <taxon>Hexapoda</taxon>
        <taxon>Insecta</taxon>
        <taxon>Pterygota</taxon>
        <taxon>Neoptera</taxon>
        <taxon>Endopterygota</taxon>
        <taxon>Diptera</taxon>
        <taxon>Brachycera</taxon>
        <taxon>Muscomorpha</taxon>
        <taxon>Platypezoidea</taxon>
        <taxon>Phoridae</taxon>
        <taxon>Megaseliini</taxon>
        <taxon>Megaselia</taxon>
    </lineage>
</organism>
<reference evidence="3" key="1">
    <citation type="submission" date="2013-02" db="EMBL/GenBank/DDBJ databases">
        <authorList>
            <person name="Hughes D."/>
        </authorList>
    </citation>
    <scope>NUCLEOTIDE SEQUENCE</scope>
    <source>
        <strain>Durham</strain>
        <strain evidence="3">NC isolate 2 -- Noor lab</strain>
    </source>
</reference>
<evidence type="ECO:0000256" key="1">
    <source>
        <dbReference type="SAM" id="MobiDB-lite"/>
    </source>
</evidence>
<protein>
    <submittedName>
        <fullName evidence="2">Uncharacterized protein</fullName>
    </submittedName>
</protein>
<dbReference type="HOGENOM" id="CLU_1262830_0_0_1"/>
<dbReference type="EMBL" id="CAQQ02096416">
    <property type="status" value="NOT_ANNOTATED_CDS"/>
    <property type="molecule type" value="Genomic_DNA"/>
</dbReference>
<name>T1GBE3_MEGSC</name>
<dbReference type="AlphaFoldDB" id="T1GBE3"/>
<feature type="region of interest" description="Disordered" evidence="1">
    <location>
        <begin position="69"/>
        <end position="92"/>
    </location>
</feature>